<dbReference type="Proteomes" id="UP000305539">
    <property type="component" value="Unassembled WGS sequence"/>
</dbReference>
<evidence type="ECO:0000313" key="3">
    <source>
        <dbReference type="EMBL" id="TKC89217.1"/>
    </source>
</evidence>
<keyword evidence="2" id="KW-0663">Pyridoxal phosphate</keyword>
<reference evidence="3 4" key="1">
    <citation type="submission" date="2019-04" db="EMBL/GenBank/DDBJ databases">
        <title>Trinickia sp. 7GSK02, isolated from subtropical forest soil.</title>
        <authorList>
            <person name="Gao Z.-H."/>
            <person name="Qiu L.-H."/>
        </authorList>
    </citation>
    <scope>NUCLEOTIDE SEQUENCE [LARGE SCALE GENOMIC DNA]</scope>
    <source>
        <strain evidence="3 4">7GSK02</strain>
    </source>
</reference>
<dbReference type="AlphaFoldDB" id="A0A4U1I7C2"/>
<dbReference type="InterPro" id="IPR015422">
    <property type="entry name" value="PyrdxlP-dep_Trfase_small"/>
</dbReference>
<name>A0A4U1I7C2_9BURK</name>
<gene>
    <name evidence="3" type="ORF">FAZ69_09630</name>
</gene>
<dbReference type="GO" id="GO:0008483">
    <property type="term" value="F:transaminase activity"/>
    <property type="evidence" value="ECO:0007669"/>
    <property type="project" value="UniProtKB-KW"/>
</dbReference>
<comment type="similarity">
    <text evidence="1 2">Belongs to the DegT/DnrJ/EryC1 family.</text>
</comment>
<dbReference type="GO" id="GO:0030170">
    <property type="term" value="F:pyridoxal phosphate binding"/>
    <property type="evidence" value="ECO:0007669"/>
    <property type="project" value="TreeGrafter"/>
</dbReference>
<dbReference type="PIRSF" id="PIRSF000390">
    <property type="entry name" value="PLP_StrS"/>
    <property type="match status" value="1"/>
</dbReference>
<dbReference type="EMBL" id="SWJE01000005">
    <property type="protein sequence ID" value="TKC89217.1"/>
    <property type="molecule type" value="Genomic_DNA"/>
</dbReference>
<proteinExistence type="inferred from homology"/>
<accession>A0A4U1I7C2</accession>
<sequence>MKTTMPIDAPSAMRDRGSPAFAQLLAVGQRNAPGWERYEAAMRGIFERRYYTNQGPLARELEQRLQDFLGVKHAVCVTNATIGLMMASEALAISGHALVPGVCDRAVEHALAWCGVEAVACDVDPATGQICLDSAVTTIDGASVDAAVSAIIGANLWGGACDAEALASLARDRGLPVLFDSTHAFGCTVRGGRAGRFGALEVFSFSESNVLNAAGGACVATDDDELAARLRNIRSSYGAGRPVPVVKTSNGRMSEGQAAIGLLSLDDYAANQVHNQSLTNLYRARLSSIAGLRVVEPGGVDASNHQALLVELDERVFGRSRDALVERLAFDNVEARAVSRASVVARQTAALPVTARLCSSWLELPVGAHVREAMVETVCEIIARAHQEETAA</sequence>
<keyword evidence="3" id="KW-0032">Aminotransferase</keyword>
<dbReference type="Gene3D" id="3.40.640.10">
    <property type="entry name" value="Type I PLP-dependent aspartate aminotransferase-like (Major domain)"/>
    <property type="match status" value="1"/>
</dbReference>
<dbReference type="OrthoDB" id="9804264at2"/>
<evidence type="ECO:0000313" key="4">
    <source>
        <dbReference type="Proteomes" id="UP000305539"/>
    </source>
</evidence>
<dbReference type="Pfam" id="PF01041">
    <property type="entry name" value="DegT_DnrJ_EryC1"/>
    <property type="match status" value="1"/>
</dbReference>
<keyword evidence="3" id="KW-0808">Transferase</keyword>
<dbReference type="PANTHER" id="PTHR30244">
    <property type="entry name" value="TRANSAMINASE"/>
    <property type="match status" value="1"/>
</dbReference>
<organism evidence="3 4">
    <name type="scientific">Trinickia terrae</name>
    <dbReference type="NCBI Taxonomy" id="2571161"/>
    <lineage>
        <taxon>Bacteria</taxon>
        <taxon>Pseudomonadati</taxon>
        <taxon>Pseudomonadota</taxon>
        <taxon>Betaproteobacteria</taxon>
        <taxon>Burkholderiales</taxon>
        <taxon>Burkholderiaceae</taxon>
        <taxon>Trinickia</taxon>
    </lineage>
</organism>
<dbReference type="PANTHER" id="PTHR30244:SF34">
    <property type="entry name" value="DTDP-4-AMINO-4,6-DIDEOXYGALACTOSE TRANSAMINASE"/>
    <property type="match status" value="1"/>
</dbReference>
<comment type="caution">
    <text evidence="3">The sequence shown here is derived from an EMBL/GenBank/DDBJ whole genome shotgun (WGS) entry which is preliminary data.</text>
</comment>
<evidence type="ECO:0000256" key="2">
    <source>
        <dbReference type="RuleBase" id="RU004508"/>
    </source>
</evidence>
<keyword evidence="4" id="KW-1185">Reference proteome</keyword>
<dbReference type="InterPro" id="IPR000653">
    <property type="entry name" value="DegT/StrS_aminotransferase"/>
</dbReference>
<dbReference type="InterPro" id="IPR015421">
    <property type="entry name" value="PyrdxlP-dep_Trfase_major"/>
</dbReference>
<dbReference type="SUPFAM" id="SSF53383">
    <property type="entry name" value="PLP-dependent transferases"/>
    <property type="match status" value="1"/>
</dbReference>
<dbReference type="Gene3D" id="3.90.1150.10">
    <property type="entry name" value="Aspartate Aminotransferase, domain 1"/>
    <property type="match status" value="1"/>
</dbReference>
<dbReference type="RefSeq" id="WP_136893767.1">
    <property type="nucleotide sequence ID" value="NZ_SWJE01000005.1"/>
</dbReference>
<dbReference type="InterPro" id="IPR015424">
    <property type="entry name" value="PyrdxlP-dep_Trfase"/>
</dbReference>
<evidence type="ECO:0000256" key="1">
    <source>
        <dbReference type="ARBA" id="ARBA00037999"/>
    </source>
</evidence>
<protein>
    <submittedName>
        <fullName evidence="3">DegT/DnrJ/EryC1/StrS family aminotransferase</fullName>
    </submittedName>
</protein>
<dbReference type="GO" id="GO:0000271">
    <property type="term" value="P:polysaccharide biosynthetic process"/>
    <property type="evidence" value="ECO:0007669"/>
    <property type="project" value="TreeGrafter"/>
</dbReference>